<dbReference type="Proteomes" id="UP000886998">
    <property type="component" value="Unassembled WGS sequence"/>
</dbReference>
<dbReference type="AlphaFoldDB" id="A0A8X7C151"/>
<proteinExistence type="predicted"/>
<comment type="caution">
    <text evidence="1">The sequence shown here is derived from an EMBL/GenBank/DDBJ whole genome shotgun (WGS) entry which is preliminary data.</text>
</comment>
<keyword evidence="2" id="KW-1185">Reference proteome</keyword>
<reference evidence="1" key="1">
    <citation type="submission" date="2020-08" db="EMBL/GenBank/DDBJ databases">
        <title>Multicomponent nature underlies the extraordinary mechanical properties of spider dragline silk.</title>
        <authorList>
            <person name="Kono N."/>
            <person name="Nakamura H."/>
            <person name="Mori M."/>
            <person name="Yoshida Y."/>
            <person name="Ohtoshi R."/>
            <person name="Malay A.D."/>
            <person name="Moran D.A.P."/>
            <person name="Tomita M."/>
            <person name="Numata K."/>
            <person name="Arakawa K."/>
        </authorList>
    </citation>
    <scope>NUCLEOTIDE SEQUENCE</scope>
</reference>
<dbReference type="EMBL" id="BMAV01008129">
    <property type="protein sequence ID" value="GFY51495.1"/>
    <property type="molecule type" value="Genomic_DNA"/>
</dbReference>
<accession>A0A8X7C151</accession>
<gene>
    <name evidence="1" type="ORF">TNIN_426571</name>
</gene>
<sequence>MVYQKQPLHFQFVFLASSNIPVLRDQKKERKTFSSSFSKKDISNPLRKVRVQKLHKSSAKLWLLRYYLTTQGFFNWGYCSAPLFPAGQLRDWEGAKNQNYSR</sequence>
<organism evidence="1 2">
    <name type="scientific">Trichonephila inaurata madagascariensis</name>
    <dbReference type="NCBI Taxonomy" id="2747483"/>
    <lineage>
        <taxon>Eukaryota</taxon>
        <taxon>Metazoa</taxon>
        <taxon>Ecdysozoa</taxon>
        <taxon>Arthropoda</taxon>
        <taxon>Chelicerata</taxon>
        <taxon>Arachnida</taxon>
        <taxon>Araneae</taxon>
        <taxon>Araneomorphae</taxon>
        <taxon>Entelegynae</taxon>
        <taxon>Araneoidea</taxon>
        <taxon>Nephilidae</taxon>
        <taxon>Trichonephila</taxon>
        <taxon>Trichonephila inaurata</taxon>
    </lineage>
</organism>
<name>A0A8X7C151_9ARAC</name>
<evidence type="ECO:0000313" key="2">
    <source>
        <dbReference type="Proteomes" id="UP000886998"/>
    </source>
</evidence>
<evidence type="ECO:0000313" key="1">
    <source>
        <dbReference type="EMBL" id="GFY51495.1"/>
    </source>
</evidence>
<protein>
    <submittedName>
        <fullName evidence="1">Uncharacterized protein</fullName>
    </submittedName>
</protein>